<comment type="caution">
    <text evidence="1">The sequence shown here is derived from an EMBL/GenBank/DDBJ whole genome shotgun (WGS) entry which is preliminary data.</text>
</comment>
<gene>
    <name evidence="1" type="ordered locus">AXX17_At2g10630</name>
</gene>
<organism evidence="1 2">
    <name type="scientific">Arabidopsis thaliana</name>
    <name type="common">Mouse-ear cress</name>
    <dbReference type="NCBI Taxonomy" id="3702"/>
    <lineage>
        <taxon>Eukaryota</taxon>
        <taxon>Viridiplantae</taxon>
        <taxon>Streptophyta</taxon>
        <taxon>Embryophyta</taxon>
        <taxon>Tracheophyta</taxon>
        <taxon>Spermatophyta</taxon>
        <taxon>Magnoliopsida</taxon>
        <taxon>eudicotyledons</taxon>
        <taxon>Gunneridae</taxon>
        <taxon>Pentapetalae</taxon>
        <taxon>rosids</taxon>
        <taxon>malvids</taxon>
        <taxon>Brassicales</taxon>
        <taxon>Brassicaceae</taxon>
        <taxon>Camelineae</taxon>
        <taxon>Arabidopsis</taxon>
    </lineage>
</organism>
<evidence type="ECO:0000313" key="2">
    <source>
        <dbReference type="Proteomes" id="UP000078284"/>
    </source>
</evidence>
<reference evidence="2" key="1">
    <citation type="journal article" date="2016" name="Proc. Natl. Acad. Sci. U.S.A.">
        <title>Chromosome-level assembly of Arabidopsis thaliana Ler reveals the extent of translocation and inversion polymorphisms.</title>
        <authorList>
            <person name="Zapata L."/>
            <person name="Ding J."/>
            <person name="Willing E.M."/>
            <person name="Hartwig B."/>
            <person name="Bezdan D."/>
            <person name="Jiao W.B."/>
            <person name="Patel V."/>
            <person name="Velikkakam James G."/>
            <person name="Koornneef M."/>
            <person name="Ossowski S."/>
            <person name="Schneeberger K."/>
        </authorList>
    </citation>
    <scope>NUCLEOTIDE SEQUENCE [LARGE SCALE GENOMIC DNA]</scope>
    <source>
        <strain evidence="2">cv. Landsberg erecta</strain>
    </source>
</reference>
<proteinExistence type="predicted"/>
<dbReference type="EMBL" id="LUHQ01000002">
    <property type="protein sequence ID" value="OAP08416.1"/>
    <property type="molecule type" value="Genomic_DNA"/>
</dbReference>
<evidence type="ECO:0000313" key="1">
    <source>
        <dbReference type="EMBL" id="OAP08416.1"/>
    </source>
</evidence>
<protein>
    <submittedName>
        <fullName evidence="1">Uncharacterized protein</fullName>
    </submittedName>
</protein>
<dbReference type="AlphaFoldDB" id="A0A178VRG0"/>
<accession>A0A178VRG0</accession>
<dbReference type="Proteomes" id="UP000078284">
    <property type="component" value="Chromosome 2"/>
</dbReference>
<sequence length="125" mass="14540">MTARIASPYAMRGDATFSRIAEWRDTRLRLICIRFLDCLSLRNQLKFIGEPVNFVAVSFLHDLRVNNNSPRSLFNSILSELKIGALGFHRYYLLMVYISSMRACLMETINMIKRFEVSGKNKEKK</sequence>
<name>A0A178VRG0_ARATH</name>